<dbReference type="EMBL" id="CP047423">
    <property type="protein sequence ID" value="QPD03507.1"/>
    <property type="molecule type" value="Genomic_DNA"/>
</dbReference>
<protein>
    <submittedName>
        <fullName evidence="1">Uncharacterized protein</fullName>
    </submittedName>
</protein>
<dbReference type="KEGG" id="nkf:Nkreftii_001281"/>
<dbReference type="AlphaFoldDB" id="A0A7S8FCV9"/>
<sequence length="68" mass="7723">MIQHPEIVQAFERAWIRRTPHSYARNVEIVVALFHEARVLGAWPPKDLLDGIDTDVRLALALTVHTPA</sequence>
<organism evidence="1 2">
    <name type="scientific">Candidatus Nitrospira kreftii</name>
    <dbReference type="NCBI Taxonomy" id="2652173"/>
    <lineage>
        <taxon>Bacteria</taxon>
        <taxon>Pseudomonadati</taxon>
        <taxon>Nitrospirota</taxon>
        <taxon>Nitrospiria</taxon>
        <taxon>Nitrospirales</taxon>
        <taxon>Nitrospiraceae</taxon>
        <taxon>Nitrospira</taxon>
    </lineage>
</organism>
<proteinExistence type="predicted"/>
<reference evidence="1 2" key="1">
    <citation type="journal article" date="2020" name="ISME J.">
        <title>Enrichment and physiological characterization of a novel comammox Nitrospira indicates ammonium inhibition of complete nitrification.</title>
        <authorList>
            <person name="Sakoula D."/>
            <person name="Koch H."/>
            <person name="Frank J."/>
            <person name="Jetten M.S.M."/>
            <person name="van Kessel M.A.H.J."/>
            <person name="Lucker S."/>
        </authorList>
    </citation>
    <scope>NUCLEOTIDE SEQUENCE [LARGE SCALE GENOMIC DNA]</scope>
    <source>
        <strain evidence="1">Comreactor17</strain>
    </source>
</reference>
<evidence type="ECO:0000313" key="2">
    <source>
        <dbReference type="Proteomes" id="UP000593737"/>
    </source>
</evidence>
<name>A0A7S8FCV9_9BACT</name>
<evidence type="ECO:0000313" key="1">
    <source>
        <dbReference type="EMBL" id="QPD03507.1"/>
    </source>
</evidence>
<dbReference type="Proteomes" id="UP000593737">
    <property type="component" value="Chromosome"/>
</dbReference>
<accession>A0A7S8FCV9</accession>
<gene>
    <name evidence="1" type="ORF">Nkreftii_001281</name>
</gene>